<evidence type="ECO:0000256" key="6">
    <source>
        <dbReference type="SAM" id="MobiDB-lite"/>
    </source>
</evidence>
<comment type="caution">
    <text evidence="7">The sequence shown here is derived from an EMBL/GenBank/DDBJ whole genome shotgun (WGS) entry which is preliminary data.</text>
</comment>
<name>A0ABD3N0S5_9STRA</name>
<evidence type="ECO:0000256" key="1">
    <source>
        <dbReference type="ARBA" id="ARBA00005446"/>
    </source>
</evidence>
<evidence type="ECO:0000256" key="4">
    <source>
        <dbReference type="ARBA" id="ARBA00034617"/>
    </source>
</evidence>
<dbReference type="AlphaFoldDB" id="A0ABD3N0S5"/>
<accession>A0ABD3N0S5</accession>
<dbReference type="GO" id="GO:0003677">
    <property type="term" value="F:DNA binding"/>
    <property type="evidence" value="ECO:0007669"/>
    <property type="project" value="UniProtKB-KW"/>
</dbReference>
<keyword evidence="3" id="KW-0413">Isomerase</keyword>
<evidence type="ECO:0000313" key="8">
    <source>
        <dbReference type="Proteomes" id="UP001530293"/>
    </source>
</evidence>
<sequence>MSAASHHSQINASSTLQSPSPSSSRCMPGDCDESDDENGNLLTQPPDLMRHLNQVRRRIDNEQYFRSLNDSYNPPHQVNNPVIPPDFNDLITSMLHCAWGIESPRSYQINSIYNLVYRRIEMMYLIRKMGEGKSIVLTGASSLLGGVTISLVPLLGLGADQVNKYNNRYCGFEAYHVDEFRDTYAKGLLERLDRYTYSEFSSILLYVSPSSLCKDSIWYSKFQQLAKRGAISAFCIDECHSVVQNYDSFRPEFKDAILSINGLISISKSHHPSRHIPILVMSATFRIPDQLVFNKLIGRFPTLVDWGTMYKKNVGLHCFICGNPLHSFQRDWRERVISNPFGQSLIYSNSAAQCEGPILRRLRKAFASLPQNIKDTIGDIKFFAFTGSCGVMLKTYLMEAFCSSNVDRGDVDGTTFINDTTQADGFKLPKILAMACTSAANCGVSSSSCDSCFRVGPPPNLYDLFQELGRVDRGLDAEHGEHFYCIYLNVPTYLSLWLRIQSEADRTVRERKETELSATIKLLVLPNECYHTSIAQYFQHPTDNVDDYSEGCNKNCSYCCGDHKEFTGRISRKKLVNILTATIFISGTISAGKLVGMISSTKKNSTNSEIKRQIWCGRATVEPREIHGLVLQLIAARMIIPTIDPNARHNPGKQLLQKHVLFVLGTELVESGVDGEKQQTLSLNVDHNWSLFNLQSGSNNDN</sequence>
<evidence type="ECO:0000256" key="5">
    <source>
        <dbReference type="ARBA" id="ARBA00034808"/>
    </source>
</evidence>
<reference evidence="7 8" key="1">
    <citation type="submission" date="2024-10" db="EMBL/GenBank/DDBJ databases">
        <title>Updated reference genomes for cyclostephanoid diatoms.</title>
        <authorList>
            <person name="Roberts W.R."/>
            <person name="Alverson A.J."/>
        </authorList>
    </citation>
    <scope>NUCLEOTIDE SEQUENCE [LARGE SCALE GENOMIC DNA]</scope>
    <source>
        <strain evidence="7 8">AJA232-27</strain>
    </source>
</reference>
<feature type="compositionally biased region" description="Low complexity" evidence="6">
    <location>
        <begin position="13"/>
        <end position="24"/>
    </location>
</feature>
<comment type="similarity">
    <text evidence="1">Belongs to the helicase family. RecQ subfamily.</text>
</comment>
<dbReference type="SUPFAM" id="SSF52540">
    <property type="entry name" value="P-loop containing nucleoside triphosphate hydrolases"/>
    <property type="match status" value="1"/>
</dbReference>
<dbReference type="PANTHER" id="PTHR13710">
    <property type="entry name" value="DNA HELICASE RECQ FAMILY MEMBER"/>
    <property type="match status" value="1"/>
</dbReference>
<dbReference type="PANTHER" id="PTHR13710:SF105">
    <property type="entry name" value="ATP-DEPENDENT DNA HELICASE Q1"/>
    <property type="match status" value="1"/>
</dbReference>
<dbReference type="GO" id="GO:0043138">
    <property type="term" value="F:3'-5' DNA helicase activity"/>
    <property type="evidence" value="ECO:0007669"/>
    <property type="project" value="UniProtKB-EC"/>
</dbReference>
<dbReference type="Gene3D" id="3.40.50.300">
    <property type="entry name" value="P-loop containing nucleotide triphosphate hydrolases"/>
    <property type="match status" value="2"/>
</dbReference>
<gene>
    <name evidence="7" type="ORF">ACHAWU_005767</name>
</gene>
<dbReference type="InterPro" id="IPR027417">
    <property type="entry name" value="P-loop_NTPase"/>
</dbReference>
<dbReference type="Proteomes" id="UP001530293">
    <property type="component" value="Unassembled WGS sequence"/>
</dbReference>
<dbReference type="EC" id="5.6.2.4" evidence="5"/>
<keyword evidence="2" id="KW-0238">DNA-binding</keyword>
<comment type="catalytic activity">
    <reaction evidence="4">
        <text>Couples ATP hydrolysis with the unwinding of duplex DNA by translocating in the 3'-5' direction.</text>
        <dbReference type="EC" id="5.6.2.4"/>
    </reaction>
</comment>
<proteinExistence type="inferred from homology"/>
<protein>
    <recommendedName>
        <fullName evidence="5">DNA 3'-5' helicase</fullName>
        <ecNumber evidence="5">5.6.2.4</ecNumber>
    </recommendedName>
</protein>
<organism evidence="7 8">
    <name type="scientific">Discostella pseudostelligera</name>
    <dbReference type="NCBI Taxonomy" id="259834"/>
    <lineage>
        <taxon>Eukaryota</taxon>
        <taxon>Sar</taxon>
        <taxon>Stramenopiles</taxon>
        <taxon>Ochrophyta</taxon>
        <taxon>Bacillariophyta</taxon>
        <taxon>Coscinodiscophyceae</taxon>
        <taxon>Thalassiosirophycidae</taxon>
        <taxon>Stephanodiscales</taxon>
        <taxon>Stephanodiscaceae</taxon>
        <taxon>Discostella</taxon>
    </lineage>
</organism>
<keyword evidence="8" id="KW-1185">Reference proteome</keyword>
<evidence type="ECO:0000256" key="2">
    <source>
        <dbReference type="ARBA" id="ARBA00023125"/>
    </source>
</evidence>
<feature type="compositionally biased region" description="Polar residues" evidence="6">
    <location>
        <begin position="1"/>
        <end position="12"/>
    </location>
</feature>
<feature type="region of interest" description="Disordered" evidence="6">
    <location>
        <begin position="1"/>
        <end position="48"/>
    </location>
</feature>
<evidence type="ECO:0000256" key="3">
    <source>
        <dbReference type="ARBA" id="ARBA00023235"/>
    </source>
</evidence>
<dbReference type="EMBL" id="JALLBG020000052">
    <property type="protein sequence ID" value="KAL3769719.1"/>
    <property type="molecule type" value="Genomic_DNA"/>
</dbReference>
<evidence type="ECO:0000313" key="7">
    <source>
        <dbReference type="EMBL" id="KAL3769719.1"/>
    </source>
</evidence>